<proteinExistence type="predicted"/>
<protein>
    <submittedName>
        <fullName evidence="1">Uncharacterized protein</fullName>
    </submittedName>
</protein>
<accession>A0A8H4X4Z8</accession>
<reference evidence="1" key="2">
    <citation type="submission" date="2020-05" db="EMBL/GenBank/DDBJ databases">
        <authorList>
            <person name="Kim H.-S."/>
            <person name="Proctor R.H."/>
            <person name="Brown D.W."/>
        </authorList>
    </citation>
    <scope>NUCLEOTIDE SEQUENCE</scope>
    <source>
        <strain evidence="1">NRRL 20472</strain>
    </source>
</reference>
<organism evidence="1 2">
    <name type="scientific">Fusarium sarcochroum</name>
    <dbReference type="NCBI Taxonomy" id="1208366"/>
    <lineage>
        <taxon>Eukaryota</taxon>
        <taxon>Fungi</taxon>
        <taxon>Dikarya</taxon>
        <taxon>Ascomycota</taxon>
        <taxon>Pezizomycotina</taxon>
        <taxon>Sordariomycetes</taxon>
        <taxon>Hypocreomycetidae</taxon>
        <taxon>Hypocreales</taxon>
        <taxon>Nectriaceae</taxon>
        <taxon>Fusarium</taxon>
        <taxon>Fusarium lateritium species complex</taxon>
    </lineage>
</organism>
<dbReference type="OrthoDB" id="5102256at2759"/>
<gene>
    <name evidence="1" type="ORF">FSARC_9787</name>
</gene>
<keyword evidence="2" id="KW-1185">Reference proteome</keyword>
<dbReference type="EMBL" id="JABEXW010000569">
    <property type="protein sequence ID" value="KAF4962103.1"/>
    <property type="molecule type" value="Genomic_DNA"/>
</dbReference>
<sequence>MTTTILNYDIESAMSDSPPPLALPPYVGIKHGPELDGVDKKGYERNQEFRRAWHDWRCRLAPEEKDKWVCWATRPAIRISTDKLYNHLLGNVKPDDINWADITAVMTSPGRKPKSNKDSDWAKKAQTNLPNADILKGQLNNDGATLENVVVSTIELAQRRSTPGLTATVPAQPQPLTTFQVAMEY</sequence>
<evidence type="ECO:0000313" key="2">
    <source>
        <dbReference type="Proteomes" id="UP000622797"/>
    </source>
</evidence>
<name>A0A8H4X4Z8_9HYPO</name>
<reference evidence="1" key="1">
    <citation type="journal article" date="2020" name="BMC Genomics">
        <title>Correction to: Identification and distribution of gene clusters required for synthesis of sphingolipid metabolism inhibitors in diverse species of the filamentous fungus Fusarium.</title>
        <authorList>
            <person name="Kim H.S."/>
            <person name="Lohmar J.M."/>
            <person name="Busman M."/>
            <person name="Brown D.W."/>
            <person name="Naumann T.A."/>
            <person name="Divon H.H."/>
            <person name="Lysoe E."/>
            <person name="Uhlig S."/>
            <person name="Proctor R.H."/>
        </authorList>
    </citation>
    <scope>NUCLEOTIDE SEQUENCE</scope>
    <source>
        <strain evidence="1">NRRL 20472</strain>
    </source>
</reference>
<dbReference type="Proteomes" id="UP000622797">
    <property type="component" value="Unassembled WGS sequence"/>
</dbReference>
<evidence type="ECO:0000313" key="1">
    <source>
        <dbReference type="EMBL" id="KAF4962103.1"/>
    </source>
</evidence>
<comment type="caution">
    <text evidence="1">The sequence shown here is derived from an EMBL/GenBank/DDBJ whole genome shotgun (WGS) entry which is preliminary data.</text>
</comment>
<dbReference type="AlphaFoldDB" id="A0A8H4X4Z8"/>